<dbReference type="NCBIfam" id="TIGR00231">
    <property type="entry name" value="small_GTP"/>
    <property type="match status" value="1"/>
</dbReference>
<dbReference type="InterPro" id="IPR027417">
    <property type="entry name" value="P-loop_NTPase"/>
</dbReference>
<dbReference type="Proteomes" id="UP000054107">
    <property type="component" value="Unassembled WGS sequence"/>
</dbReference>
<dbReference type="STRING" id="35722.A0A0B7NBD8"/>
<dbReference type="PANTHER" id="PTHR47978">
    <property type="match status" value="1"/>
</dbReference>
<dbReference type="PROSITE" id="PS51421">
    <property type="entry name" value="RAS"/>
    <property type="match status" value="1"/>
</dbReference>
<dbReference type="PROSITE" id="PS51419">
    <property type="entry name" value="RAB"/>
    <property type="match status" value="1"/>
</dbReference>
<name>A0A0B7NBD8_9FUNG</name>
<dbReference type="PRINTS" id="PR00449">
    <property type="entry name" value="RASTRNSFRMNG"/>
</dbReference>
<gene>
    <name evidence="3" type="primary">PARPA_10060.1 scaffold 39178</name>
</gene>
<dbReference type="InterPro" id="IPR005225">
    <property type="entry name" value="Small_GTP-bd"/>
</dbReference>
<dbReference type="SMART" id="SM00174">
    <property type="entry name" value="RHO"/>
    <property type="match status" value="1"/>
</dbReference>
<dbReference type="InterPro" id="IPR001806">
    <property type="entry name" value="Small_GTPase"/>
</dbReference>
<dbReference type="CDD" id="cd01860">
    <property type="entry name" value="Rab5_related"/>
    <property type="match status" value="1"/>
</dbReference>
<dbReference type="SMART" id="SM00175">
    <property type="entry name" value="RAB"/>
    <property type="match status" value="1"/>
</dbReference>
<organism evidence="3 4">
    <name type="scientific">Parasitella parasitica</name>
    <dbReference type="NCBI Taxonomy" id="35722"/>
    <lineage>
        <taxon>Eukaryota</taxon>
        <taxon>Fungi</taxon>
        <taxon>Fungi incertae sedis</taxon>
        <taxon>Mucoromycota</taxon>
        <taxon>Mucoromycotina</taxon>
        <taxon>Mucoromycetes</taxon>
        <taxon>Mucorales</taxon>
        <taxon>Mucorineae</taxon>
        <taxon>Mucoraceae</taxon>
        <taxon>Parasitella</taxon>
    </lineage>
</organism>
<accession>A0A0B7NBD8</accession>
<dbReference type="SMART" id="SM00173">
    <property type="entry name" value="RAS"/>
    <property type="match status" value="1"/>
</dbReference>
<protein>
    <submittedName>
        <fullName evidence="3">Uncharacterized protein</fullName>
    </submittedName>
</protein>
<dbReference type="GO" id="GO:0003924">
    <property type="term" value="F:GTPase activity"/>
    <property type="evidence" value="ECO:0007669"/>
    <property type="project" value="InterPro"/>
</dbReference>
<dbReference type="Gene3D" id="3.40.50.300">
    <property type="entry name" value="P-loop containing nucleotide triphosphate hydrolases"/>
    <property type="match status" value="1"/>
</dbReference>
<evidence type="ECO:0000256" key="2">
    <source>
        <dbReference type="SAM" id="MobiDB-lite"/>
    </source>
</evidence>
<evidence type="ECO:0000313" key="4">
    <source>
        <dbReference type="Proteomes" id="UP000054107"/>
    </source>
</evidence>
<keyword evidence="4" id="KW-1185">Reference proteome</keyword>
<dbReference type="AlphaFoldDB" id="A0A0B7NBD8"/>
<proteinExistence type="predicted"/>
<dbReference type="SUPFAM" id="SSF52540">
    <property type="entry name" value="P-loop containing nucleoside triphosphate hydrolases"/>
    <property type="match status" value="1"/>
</dbReference>
<dbReference type="SMART" id="SM00176">
    <property type="entry name" value="RAN"/>
    <property type="match status" value="1"/>
</dbReference>
<feature type="compositionally biased region" description="Low complexity" evidence="2">
    <location>
        <begin position="214"/>
        <end position="227"/>
    </location>
</feature>
<evidence type="ECO:0000313" key="3">
    <source>
        <dbReference type="EMBL" id="CEP15820.1"/>
    </source>
</evidence>
<dbReference type="GO" id="GO:0005525">
    <property type="term" value="F:GTP binding"/>
    <property type="evidence" value="ECO:0007669"/>
    <property type="project" value="InterPro"/>
</dbReference>
<feature type="compositionally biased region" description="Polar residues" evidence="2">
    <location>
        <begin position="228"/>
        <end position="250"/>
    </location>
</feature>
<reference evidence="3 4" key="1">
    <citation type="submission" date="2014-09" db="EMBL/GenBank/DDBJ databases">
        <authorList>
            <person name="Ellenberger Sabrina"/>
        </authorList>
    </citation>
    <scope>NUCLEOTIDE SEQUENCE [LARGE SCALE GENOMIC DNA]</scope>
    <source>
        <strain evidence="3 4">CBS 412.66</strain>
    </source>
</reference>
<feature type="region of interest" description="Disordered" evidence="2">
    <location>
        <begin position="214"/>
        <end position="250"/>
    </location>
</feature>
<dbReference type="FunFam" id="3.40.50.300:FF:000823">
    <property type="entry name" value="Small GTPase RAB, putative"/>
    <property type="match status" value="1"/>
</dbReference>
<dbReference type="PROSITE" id="PS51420">
    <property type="entry name" value="RHO"/>
    <property type="match status" value="1"/>
</dbReference>
<dbReference type="Pfam" id="PF00071">
    <property type="entry name" value="Ras"/>
    <property type="match status" value="1"/>
</dbReference>
<evidence type="ECO:0000256" key="1">
    <source>
        <dbReference type="ARBA" id="ARBA00022741"/>
    </source>
</evidence>
<keyword evidence="1" id="KW-0547">Nucleotide-binding</keyword>
<dbReference type="OrthoDB" id="63533at2759"/>
<sequence>MASNSTPDIQTHSSTSESKPINVKLVLLGESAVGKSSIVQRFVNKEYTENREPTIGAAFLTQKCTVKERTIKFEIWDTAGQERFHSLAPMYYRNAQAAIVVYDITKATTLEKAKSWIKELQRQANTDIVIALVGNKLDLCEDLEESERQVSVDGESQMPADSARQVSTEDARAYAVEAGLLFFEASAKYSKNVDGVFNDIAEKIPLETYSAGNGRNTVGGRNTAGGRSNLSGIDLMQQQASGSSSGTCAC</sequence>
<dbReference type="EMBL" id="LN732626">
    <property type="protein sequence ID" value="CEP15820.1"/>
    <property type="molecule type" value="Genomic_DNA"/>
</dbReference>